<keyword evidence="1" id="KW-0812">Transmembrane</keyword>
<keyword evidence="1" id="KW-0472">Membrane</keyword>
<sequence>MRKIVDDAFVIFGMMFLICIVLSYFVPVGNMLYNGRAYLLVLFLAIIVGRYARFRIKSKSN</sequence>
<accession>A0A099W1S4</accession>
<keyword evidence="1" id="KW-1133">Transmembrane helix</keyword>
<proteinExistence type="predicted"/>
<protein>
    <submittedName>
        <fullName evidence="2">Uncharacterized protein</fullName>
    </submittedName>
</protein>
<feature type="transmembrane region" description="Helical" evidence="1">
    <location>
        <begin position="32"/>
        <end position="52"/>
    </location>
</feature>
<comment type="caution">
    <text evidence="2">The sequence shown here is derived from an EMBL/GenBank/DDBJ whole genome shotgun (WGS) entry which is preliminary data.</text>
</comment>
<dbReference type="GeneID" id="58718359"/>
<organism evidence="2 3">
    <name type="scientific">Listeria booriae</name>
    <dbReference type="NCBI Taxonomy" id="1552123"/>
    <lineage>
        <taxon>Bacteria</taxon>
        <taxon>Bacillati</taxon>
        <taxon>Bacillota</taxon>
        <taxon>Bacilli</taxon>
        <taxon>Bacillales</taxon>
        <taxon>Listeriaceae</taxon>
        <taxon>Listeria</taxon>
    </lineage>
</organism>
<dbReference type="Proteomes" id="UP000029844">
    <property type="component" value="Unassembled WGS sequence"/>
</dbReference>
<feature type="transmembrane region" description="Helical" evidence="1">
    <location>
        <begin position="7"/>
        <end position="26"/>
    </location>
</feature>
<evidence type="ECO:0000313" key="3">
    <source>
        <dbReference type="Proteomes" id="UP000029844"/>
    </source>
</evidence>
<evidence type="ECO:0000313" key="2">
    <source>
        <dbReference type="EMBL" id="KGL38947.1"/>
    </source>
</evidence>
<reference evidence="2 3" key="1">
    <citation type="submission" date="2014-05" db="EMBL/GenBank/DDBJ databases">
        <title>Novel Listeriaceae from food processing environments.</title>
        <authorList>
            <person name="den Bakker H.C."/>
        </authorList>
    </citation>
    <scope>NUCLEOTIDE SEQUENCE [LARGE SCALE GENOMIC DNA]</scope>
    <source>
        <strain evidence="2 3">FSL A5-0281</strain>
    </source>
</reference>
<dbReference type="OrthoDB" id="2363762at2"/>
<dbReference type="RefSeq" id="WP_036087397.1">
    <property type="nucleotide sequence ID" value="NZ_CBCSHQ010000003.1"/>
</dbReference>
<dbReference type="EMBL" id="JNFA01000028">
    <property type="protein sequence ID" value="KGL38947.1"/>
    <property type="molecule type" value="Genomic_DNA"/>
</dbReference>
<evidence type="ECO:0000256" key="1">
    <source>
        <dbReference type="SAM" id="Phobius"/>
    </source>
</evidence>
<gene>
    <name evidence="2" type="ORF">EP57_13510</name>
</gene>
<dbReference type="eggNOG" id="ENOG502ZJD3">
    <property type="taxonomic scope" value="Bacteria"/>
</dbReference>
<name>A0A099W1S4_9LIST</name>
<keyword evidence="3" id="KW-1185">Reference proteome</keyword>
<dbReference type="AlphaFoldDB" id="A0A099W1S4"/>